<dbReference type="Proteomes" id="UP000716291">
    <property type="component" value="Unassembled WGS sequence"/>
</dbReference>
<feature type="compositionally biased region" description="Polar residues" evidence="1">
    <location>
        <begin position="239"/>
        <end position="278"/>
    </location>
</feature>
<dbReference type="EMBL" id="JAANQT010000048">
    <property type="protein sequence ID" value="KAG1315358.1"/>
    <property type="molecule type" value="Genomic_DNA"/>
</dbReference>
<comment type="caution">
    <text evidence="3">The sequence shown here is derived from an EMBL/GenBank/DDBJ whole genome shotgun (WGS) entry which is preliminary data.</text>
</comment>
<dbReference type="PANTHER" id="PTHR47052">
    <property type="entry name" value="CONSERVED SERINE PROLINE-RICH PROTEIN (AFU_ORTHOLOGUE AFUA_2G01790)"/>
    <property type="match status" value="1"/>
</dbReference>
<dbReference type="AlphaFoldDB" id="A0A9P6XKA1"/>
<proteinExistence type="predicted"/>
<name>A0A9P6XKA1_RHIOR</name>
<dbReference type="SUPFAM" id="SSF49562">
    <property type="entry name" value="C2 domain (Calcium/lipid-binding domain, CaLB)"/>
    <property type="match status" value="1"/>
</dbReference>
<feature type="region of interest" description="Disordered" evidence="1">
    <location>
        <begin position="209"/>
        <end position="385"/>
    </location>
</feature>
<dbReference type="InterPro" id="IPR035892">
    <property type="entry name" value="C2_domain_sf"/>
</dbReference>
<evidence type="ECO:0000256" key="1">
    <source>
        <dbReference type="SAM" id="MobiDB-lite"/>
    </source>
</evidence>
<feature type="compositionally biased region" description="Polar residues" evidence="1">
    <location>
        <begin position="375"/>
        <end position="385"/>
    </location>
</feature>
<feature type="domain" description="C2" evidence="2">
    <location>
        <begin position="1"/>
        <end position="99"/>
    </location>
</feature>
<evidence type="ECO:0000259" key="2">
    <source>
        <dbReference type="PROSITE" id="PS50004"/>
    </source>
</evidence>
<dbReference type="SMART" id="SM00239">
    <property type="entry name" value="C2"/>
    <property type="match status" value="1"/>
</dbReference>
<dbReference type="Pfam" id="PF00168">
    <property type="entry name" value="C2"/>
    <property type="match status" value="1"/>
</dbReference>
<dbReference type="Gene3D" id="2.60.40.150">
    <property type="entry name" value="C2 domain"/>
    <property type="match status" value="1"/>
</dbReference>
<keyword evidence="4" id="KW-1185">Reference proteome</keyword>
<protein>
    <recommendedName>
        <fullName evidence="2">C2 domain-containing protein</fullName>
    </recommendedName>
</protein>
<evidence type="ECO:0000313" key="4">
    <source>
        <dbReference type="Proteomes" id="UP000716291"/>
    </source>
</evidence>
<feature type="compositionally biased region" description="Polar residues" evidence="1">
    <location>
        <begin position="333"/>
        <end position="354"/>
    </location>
</feature>
<dbReference type="PANTHER" id="PTHR47052:SF3">
    <property type="entry name" value="INGRESSION PROTEIN 1"/>
    <property type="match status" value="1"/>
</dbReference>
<feature type="compositionally biased region" description="Low complexity" evidence="1">
    <location>
        <begin position="355"/>
        <end position="364"/>
    </location>
</feature>
<evidence type="ECO:0000313" key="3">
    <source>
        <dbReference type="EMBL" id="KAG1315358.1"/>
    </source>
</evidence>
<gene>
    <name evidence="3" type="ORF">G6F64_000737</name>
</gene>
<dbReference type="PROSITE" id="PS50004">
    <property type="entry name" value="C2"/>
    <property type="match status" value="1"/>
</dbReference>
<reference evidence="3" key="1">
    <citation type="journal article" date="2020" name="Microb. Genom.">
        <title>Genetic diversity of clinical and environmental Mucorales isolates obtained from an investigation of mucormycosis cases among solid organ transplant recipients.</title>
        <authorList>
            <person name="Nguyen M.H."/>
            <person name="Kaul D."/>
            <person name="Muto C."/>
            <person name="Cheng S.J."/>
            <person name="Richter R.A."/>
            <person name="Bruno V.M."/>
            <person name="Liu G."/>
            <person name="Beyhan S."/>
            <person name="Sundermann A.J."/>
            <person name="Mounaud S."/>
            <person name="Pasculle A.W."/>
            <person name="Nierman W.C."/>
            <person name="Driscoll E."/>
            <person name="Cumbie R."/>
            <person name="Clancy C.J."/>
            <person name="Dupont C.L."/>
        </authorList>
    </citation>
    <scope>NUCLEOTIDE SEQUENCE</scope>
    <source>
        <strain evidence="3">GL11</strain>
    </source>
</reference>
<accession>A0A9P6XKA1</accession>
<organism evidence="3 4">
    <name type="scientific">Rhizopus oryzae</name>
    <name type="common">Mucormycosis agent</name>
    <name type="synonym">Rhizopus arrhizus var. delemar</name>
    <dbReference type="NCBI Taxonomy" id="64495"/>
    <lineage>
        <taxon>Eukaryota</taxon>
        <taxon>Fungi</taxon>
        <taxon>Fungi incertae sedis</taxon>
        <taxon>Mucoromycota</taxon>
        <taxon>Mucoromycotina</taxon>
        <taxon>Mucoromycetes</taxon>
        <taxon>Mucorales</taxon>
        <taxon>Mucorineae</taxon>
        <taxon>Rhizopodaceae</taxon>
        <taxon>Rhizopus</taxon>
    </lineage>
</organism>
<sequence>MSMPRLIGELAIVAYKAVAGKQDPFVIFRLGENTRQTRTDYRGGQHPIWDDQVNMPVPEKKKSMVVQVYDEDARRKDLISELELDLTKVLEEGEHDDWFPLQYKGRKAGEIYLEMTFYSAAPPPKRQPTRYGTRPKKPVGHVPPVSSAATPQPYPYLPSSAQPVRPRPLPPVPIESQPPAHYPGQYTSTYPSSYPNAYPPVVPPHTVSTVPVQSVSTGRPIDRPVSYAGPQPSAHHFNRPSSRPISTPSANGHFSASTTHAPLLSSPYNPATGSNSTPPQRPGYGYPPSTNSHGGYSSYPTNSRNSYPPQTTGHYPPYPPSNNQFHGYPKPSHSGSYAPQQVDSLGTPFAAQQGSYYPPNSNNHPYPPHHVGYPSQHSNNGYPPF</sequence>
<dbReference type="OrthoDB" id="270970at2759"/>
<feature type="region of interest" description="Disordered" evidence="1">
    <location>
        <begin position="122"/>
        <end position="188"/>
    </location>
</feature>
<dbReference type="InterPro" id="IPR052981">
    <property type="entry name" value="Ingression_C2_domain"/>
</dbReference>
<feature type="compositionally biased region" description="Polar residues" evidence="1">
    <location>
        <begin position="288"/>
        <end position="313"/>
    </location>
</feature>
<dbReference type="InterPro" id="IPR000008">
    <property type="entry name" value="C2_dom"/>
</dbReference>